<proteinExistence type="predicted"/>
<keyword evidence="1" id="KW-0812">Transmembrane</keyword>
<organism evidence="2 3">
    <name type="scientific">Thiogranum longum</name>
    <dbReference type="NCBI Taxonomy" id="1537524"/>
    <lineage>
        <taxon>Bacteria</taxon>
        <taxon>Pseudomonadati</taxon>
        <taxon>Pseudomonadota</taxon>
        <taxon>Gammaproteobacteria</taxon>
        <taxon>Chromatiales</taxon>
        <taxon>Ectothiorhodospiraceae</taxon>
        <taxon>Thiogranum</taxon>
    </lineage>
</organism>
<dbReference type="AlphaFoldDB" id="A0A4R1HBP0"/>
<dbReference type="Proteomes" id="UP000295707">
    <property type="component" value="Unassembled WGS sequence"/>
</dbReference>
<evidence type="ECO:0008006" key="4">
    <source>
        <dbReference type="Google" id="ProtNLM"/>
    </source>
</evidence>
<accession>A0A4R1HBP0</accession>
<reference evidence="2 3" key="1">
    <citation type="submission" date="2019-03" db="EMBL/GenBank/DDBJ databases">
        <title>Genomic Encyclopedia of Type Strains, Phase IV (KMG-IV): sequencing the most valuable type-strain genomes for metagenomic binning, comparative biology and taxonomic classification.</title>
        <authorList>
            <person name="Goeker M."/>
        </authorList>
    </citation>
    <scope>NUCLEOTIDE SEQUENCE [LARGE SCALE GENOMIC DNA]</scope>
    <source>
        <strain evidence="2 3">DSM 19610</strain>
    </source>
</reference>
<evidence type="ECO:0000256" key="1">
    <source>
        <dbReference type="SAM" id="Phobius"/>
    </source>
</evidence>
<feature type="transmembrane region" description="Helical" evidence="1">
    <location>
        <begin position="33"/>
        <end position="57"/>
    </location>
</feature>
<name>A0A4R1HBP0_9GAMM</name>
<evidence type="ECO:0000313" key="3">
    <source>
        <dbReference type="Proteomes" id="UP000295707"/>
    </source>
</evidence>
<keyword evidence="1" id="KW-1133">Transmembrane helix</keyword>
<protein>
    <recommendedName>
        <fullName evidence="4">DUF2892 family protein</fullName>
    </recommendedName>
</protein>
<dbReference type="EMBL" id="SMFX01000001">
    <property type="protein sequence ID" value="TCK17635.1"/>
    <property type="molecule type" value="Genomic_DNA"/>
</dbReference>
<comment type="caution">
    <text evidence="2">The sequence shown here is derived from an EMBL/GenBank/DDBJ whole genome shotgun (WGS) entry which is preliminary data.</text>
</comment>
<keyword evidence="3" id="KW-1185">Reference proteome</keyword>
<gene>
    <name evidence="2" type="ORF">DFR30_0870</name>
</gene>
<sequence length="64" mass="7247">MTRASKAMRFFLFNASVFITVGIWLTGFDKVHWFLYLVPGFFLFAALVGICPGLILAQKIFGKE</sequence>
<keyword evidence="1" id="KW-0472">Membrane</keyword>
<evidence type="ECO:0000313" key="2">
    <source>
        <dbReference type="EMBL" id="TCK17635.1"/>
    </source>
</evidence>
<feature type="transmembrane region" description="Helical" evidence="1">
    <location>
        <begin position="7"/>
        <end position="27"/>
    </location>
</feature>